<dbReference type="Proteomes" id="UP000031565">
    <property type="component" value="Unassembled WGS sequence"/>
</dbReference>
<proteinExistence type="predicted"/>
<dbReference type="AlphaFoldDB" id="A0A2P6F8N6"/>
<dbReference type="EMBL" id="JTLV02000007">
    <property type="protein sequence ID" value="PQM29786.1"/>
    <property type="molecule type" value="Genomic_DNA"/>
</dbReference>
<organism evidence="1 2">
    <name type="scientific">Spiroplasma poulsonii</name>
    <dbReference type="NCBI Taxonomy" id="2138"/>
    <lineage>
        <taxon>Bacteria</taxon>
        <taxon>Bacillati</taxon>
        <taxon>Mycoplasmatota</taxon>
        <taxon>Mollicutes</taxon>
        <taxon>Entomoplasmatales</taxon>
        <taxon>Spiroplasmataceae</taxon>
        <taxon>Spiroplasma</taxon>
    </lineage>
</organism>
<protein>
    <submittedName>
        <fullName evidence="1">Uncharacterized protein</fullName>
    </submittedName>
</protein>
<comment type="caution">
    <text evidence="1">The sequence shown here is derived from an EMBL/GenBank/DDBJ whole genome shotgun (WGS) entry which is preliminary data.</text>
</comment>
<evidence type="ECO:0000313" key="1">
    <source>
        <dbReference type="EMBL" id="PQM29786.1"/>
    </source>
</evidence>
<reference evidence="1 2" key="1">
    <citation type="journal article" date="2015" name="MBio">
        <title>Genome sequence of the Drosophila melanogaster male-killing Spiroplasma strain MSRO endosymbiont.</title>
        <authorList>
            <person name="Paredes J.C."/>
            <person name="Herren J.K."/>
            <person name="Schupfer F."/>
            <person name="Marin R."/>
            <person name="Claverol S."/>
            <person name="Kuo C.H."/>
            <person name="Lemaitre B."/>
            <person name="Beven L."/>
        </authorList>
    </citation>
    <scope>NUCLEOTIDE SEQUENCE [LARGE SCALE GENOMIC DNA]</scope>
    <source>
        <strain evidence="1 2">MSRO</strain>
    </source>
</reference>
<evidence type="ECO:0000313" key="2">
    <source>
        <dbReference type="Proteomes" id="UP000031565"/>
    </source>
</evidence>
<accession>A0A2P6F8N6</accession>
<sequence>MWKDENGYVILKMIYLISIRRMHSEMLMNILIFNWRNGIRGNYNNNLLELVEQLKILN</sequence>
<gene>
    <name evidence="1" type="ORF">SMSRO_SF029540</name>
</gene>
<name>A0A2P6F8N6_9MOLU</name>
<keyword evidence="2" id="KW-1185">Reference proteome</keyword>